<dbReference type="Proteomes" id="UP000008827">
    <property type="component" value="Chromosome 2"/>
</dbReference>
<reference evidence="1 2" key="1">
    <citation type="journal article" date="2010" name="Nature">
        <title>Genome sequence of the palaeopolyploid soybean.</title>
        <authorList>
            <person name="Schmutz J."/>
            <person name="Cannon S.B."/>
            <person name="Schlueter J."/>
            <person name="Ma J."/>
            <person name="Mitros T."/>
            <person name="Nelson W."/>
            <person name="Hyten D.L."/>
            <person name="Song Q."/>
            <person name="Thelen J.J."/>
            <person name="Cheng J."/>
            <person name="Xu D."/>
            <person name="Hellsten U."/>
            <person name="May G.D."/>
            <person name="Yu Y."/>
            <person name="Sakurai T."/>
            <person name="Umezawa T."/>
            <person name="Bhattacharyya M.K."/>
            <person name="Sandhu D."/>
            <person name="Valliyodan B."/>
            <person name="Lindquist E."/>
            <person name="Peto M."/>
            <person name="Grant D."/>
            <person name="Shu S."/>
            <person name="Goodstein D."/>
            <person name="Barry K."/>
            <person name="Futrell-Griggs M."/>
            <person name="Abernathy B."/>
            <person name="Du J."/>
            <person name="Tian Z."/>
            <person name="Zhu L."/>
            <person name="Gill N."/>
            <person name="Joshi T."/>
            <person name="Libault M."/>
            <person name="Sethuraman A."/>
            <person name="Zhang X.-C."/>
            <person name="Shinozaki K."/>
            <person name="Nguyen H.T."/>
            <person name="Wing R.A."/>
            <person name="Cregan P."/>
            <person name="Specht J."/>
            <person name="Grimwood J."/>
            <person name="Rokhsar D."/>
            <person name="Stacey G."/>
            <person name="Shoemaker R.C."/>
            <person name="Jackson S.A."/>
        </authorList>
    </citation>
    <scope>NUCLEOTIDE SEQUENCE</scope>
    <source>
        <strain evidence="2">cv. Williams 82</strain>
        <tissue evidence="1">Callus</tissue>
    </source>
</reference>
<evidence type="ECO:0000313" key="1">
    <source>
        <dbReference type="EMBL" id="KRH70035.1"/>
    </source>
</evidence>
<reference evidence="2" key="2">
    <citation type="submission" date="2018-02" db="UniProtKB">
        <authorList>
            <consortium name="EnsemblPlants"/>
        </authorList>
    </citation>
    <scope>IDENTIFICATION</scope>
    <source>
        <strain evidence="2">Williams 82</strain>
    </source>
</reference>
<dbReference type="InParanoid" id="I1JCX3"/>
<gene>
    <name evidence="1" type="ORF">GLYMA_02G064000</name>
</gene>
<dbReference type="PaxDb" id="3847-GLYMA02G07120.1"/>
<keyword evidence="3" id="KW-1185">Reference proteome</keyword>
<dbReference type="EMBL" id="CM000835">
    <property type="protein sequence ID" value="KRH70035.1"/>
    <property type="molecule type" value="Genomic_DNA"/>
</dbReference>
<name>I1JCX3_SOYBN</name>
<dbReference type="AlphaFoldDB" id="I1JCX3"/>
<evidence type="ECO:0000313" key="2">
    <source>
        <dbReference type="EnsemblPlants" id="KRH70035"/>
    </source>
</evidence>
<accession>I1JCX3</accession>
<dbReference type="HOGENOM" id="CLU_2562962_0_0_1"/>
<organism evidence="1">
    <name type="scientific">Glycine max</name>
    <name type="common">Soybean</name>
    <name type="synonym">Glycine hispida</name>
    <dbReference type="NCBI Taxonomy" id="3847"/>
    <lineage>
        <taxon>Eukaryota</taxon>
        <taxon>Viridiplantae</taxon>
        <taxon>Streptophyta</taxon>
        <taxon>Embryophyta</taxon>
        <taxon>Tracheophyta</taxon>
        <taxon>Spermatophyta</taxon>
        <taxon>Magnoliopsida</taxon>
        <taxon>eudicotyledons</taxon>
        <taxon>Gunneridae</taxon>
        <taxon>Pentapetalae</taxon>
        <taxon>rosids</taxon>
        <taxon>fabids</taxon>
        <taxon>Fabales</taxon>
        <taxon>Fabaceae</taxon>
        <taxon>Papilionoideae</taxon>
        <taxon>50 kb inversion clade</taxon>
        <taxon>NPAAA clade</taxon>
        <taxon>indigoferoid/millettioid clade</taxon>
        <taxon>Phaseoleae</taxon>
        <taxon>Glycine</taxon>
        <taxon>Glycine subgen. Soja</taxon>
    </lineage>
</organism>
<sequence>MKNTCSNTQKLKQCENFFFNANTTGSKTHSSFFSCLLHESPLLYFGLLQQQIMPSTKCHSSFRKSCSIIKDYASFFKCMASH</sequence>
<evidence type="ECO:0000313" key="3">
    <source>
        <dbReference type="Proteomes" id="UP000008827"/>
    </source>
</evidence>
<protein>
    <submittedName>
        <fullName evidence="1 2">Uncharacterized protein</fullName>
    </submittedName>
</protein>
<reference evidence="1" key="3">
    <citation type="submission" date="2018-07" db="EMBL/GenBank/DDBJ databases">
        <title>WGS assembly of Glycine max.</title>
        <authorList>
            <person name="Schmutz J."/>
            <person name="Cannon S."/>
            <person name="Schlueter J."/>
            <person name="Ma J."/>
            <person name="Mitros T."/>
            <person name="Nelson W."/>
            <person name="Hyten D."/>
            <person name="Song Q."/>
            <person name="Thelen J."/>
            <person name="Cheng J."/>
            <person name="Xu D."/>
            <person name="Hellsten U."/>
            <person name="May G."/>
            <person name="Yu Y."/>
            <person name="Sakurai T."/>
            <person name="Umezawa T."/>
            <person name="Bhattacharyya M."/>
            <person name="Sandhu D."/>
            <person name="Valliyodan B."/>
            <person name="Lindquist E."/>
            <person name="Peto M."/>
            <person name="Grant D."/>
            <person name="Shu S."/>
            <person name="Goodstein D."/>
            <person name="Barry K."/>
            <person name="Futrell-Griggs M."/>
            <person name="Abernathy B."/>
            <person name="Du J."/>
            <person name="Tian Z."/>
            <person name="Zhu L."/>
            <person name="Gill N."/>
            <person name="Joshi T."/>
            <person name="Libault M."/>
            <person name="Sethuraman A."/>
            <person name="Zhang X."/>
            <person name="Shinozaki K."/>
            <person name="Nguyen H."/>
            <person name="Wing R."/>
            <person name="Cregan P."/>
            <person name="Specht J."/>
            <person name="Grimwood J."/>
            <person name="Rokhsar D."/>
            <person name="Stacey G."/>
            <person name="Shoemaker R."/>
            <person name="Jackson S."/>
        </authorList>
    </citation>
    <scope>NUCLEOTIDE SEQUENCE</scope>
    <source>
        <tissue evidence="1">Callus</tissue>
    </source>
</reference>
<proteinExistence type="predicted"/>
<dbReference type="Gramene" id="KRH70035">
    <property type="protein sequence ID" value="KRH70035"/>
    <property type="gene ID" value="GLYMA_02G064000"/>
</dbReference>
<dbReference type="EnsemblPlants" id="KRH70035">
    <property type="protein sequence ID" value="KRH70035"/>
    <property type="gene ID" value="GLYMA_02G064000"/>
</dbReference>